<feature type="domain" description="Aldehyde dehydrogenase" evidence="2">
    <location>
        <begin position="14"/>
        <end position="275"/>
    </location>
</feature>
<dbReference type="Gene3D" id="3.40.605.10">
    <property type="entry name" value="Aldehyde Dehydrogenase, Chain A, domain 1"/>
    <property type="match status" value="1"/>
</dbReference>
<evidence type="ECO:0000259" key="2">
    <source>
        <dbReference type="Pfam" id="PF00171"/>
    </source>
</evidence>
<dbReference type="RefSeq" id="WP_018598051.1">
    <property type="nucleotide sequence ID" value="NZ_AP031416.1"/>
</dbReference>
<dbReference type="InterPro" id="IPR016161">
    <property type="entry name" value="Ald_DH/histidinol_DH"/>
</dbReference>
<dbReference type="InterPro" id="IPR016162">
    <property type="entry name" value="Ald_DH_N"/>
</dbReference>
<dbReference type="SUPFAM" id="SSF53720">
    <property type="entry name" value="ALDH-like"/>
    <property type="match status" value="1"/>
</dbReference>
<evidence type="ECO:0000313" key="3">
    <source>
        <dbReference type="EMBL" id="QMW78286.1"/>
    </source>
</evidence>
<dbReference type="GeneID" id="75050792"/>
<evidence type="ECO:0000256" key="1">
    <source>
        <dbReference type="ARBA" id="ARBA00023002"/>
    </source>
</evidence>
<dbReference type="InterPro" id="IPR016163">
    <property type="entry name" value="Ald_DH_C"/>
</dbReference>
<dbReference type="Pfam" id="PF00171">
    <property type="entry name" value="Aldedh"/>
    <property type="match status" value="1"/>
</dbReference>
<dbReference type="GO" id="GO:0008774">
    <property type="term" value="F:acetaldehyde dehydrogenase (acetylating) activity"/>
    <property type="evidence" value="ECO:0007669"/>
    <property type="project" value="UniProtKB-EC"/>
</dbReference>
<name>A0A7G5MUJ3_9FIRM</name>
<dbReference type="NCBIfam" id="TIGR02518">
    <property type="entry name" value="EutH_ACDH"/>
    <property type="match status" value="1"/>
</dbReference>
<dbReference type="EC" id="1.2.1.10" evidence="3"/>
<dbReference type="PANTHER" id="PTHR11699">
    <property type="entry name" value="ALDEHYDE DEHYDROGENASE-RELATED"/>
    <property type="match status" value="1"/>
</dbReference>
<protein>
    <submittedName>
        <fullName evidence="3">Acetaldehyde dehydrogenase (Acetylating)</fullName>
        <ecNumber evidence="3">1.2.1.10</ecNumber>
    </submittedName>
</protein>
<reference evidence="3 4" key="1">
    <citation type="submission" date="2019-04" db="EMBL/GenBank/DDBJ databases">
        <authorList>
            <person name="Schori C."/>
            <person name="Ahrens C."/>
        </authorList>
    </citation>
    <scope>NUCLEOTIDE SEQUENCE [LARGE SCALE GENOMIC DNA]</scope>
    <source>
        <strain evidence="3 4">DSM 2950</strain>
    </source>
</reference>
<dbReference type="AlphaFoldDB" id="A0A7G5MUJ3"/>
<dbReference type="InterPro" id="IPR015590">
    <property type="entry name" value="Aldehyde_DH_dom"/>
</dbReference>
<organism evidence="3 4">
    <name type="scientific">Blautia producta</name>
    <dbReference type="NCBI Taxonomy" id="33035"/>
    <lineage>
        <taxon>Bacteria</taxon>
        <taxon>Bacillati</taxon>
        <taxon>Bacillota</taxon>
        <taxon>Clostridia</taxon>
        <taxon>Lachnospirales</taxon>
        <taxon>Lachnospiraceae</taxon>
        <taxon>Blautia</taxon>
    </lineage>
</organism>
<dbReference type="Gene3D" id="3.40.309.10">
    <property type="entry name" value="Aldehyde Dehydrogenase, Chain A, domain 2"/>
    <property type="match status" value="1"/>
</dbReference>
<accession>A0A7G5MUJ3</accession>
<proteinExistence type="predicted"/>
<dbReference type="CDD" id="cd07122">
    <property type="entry name" value="ALDH_F20_ACDH"/>
    <property type="match status" value="1"/>
</dbReference>
<dbReference type="InterPro" id="IPR013357">
    <property type="entry name" value="Acetaldehyde_DH_acetylating"/>
</dbReference>
<dbReference type="Proteomes" id="UP000515789">
    <property type="component" value="Chromosome"/>
</dbReference>
<gene>
    <name evidence="3" type="ORF">E5259_12145</name>
</gene>
<keyword evidence="1 3" id="KW-0560">Oxidoreductase</keyword>
<evidence type="ECO:0000313" key="4">
    <source>
        <dbReference type="Proteomes" id="UP000515789"/>
    </source>
</evidence>
<sequence length="492" mass="52087">MELKDKDLISVQETRNLLLEAEKAQRELARMDQGQIDRIVKAISDAGAAHAVQLAKSAQQETGFGKWQDKVIKNMFAAKVVYDAVKNEKTVGILHEDKVRKVWDIGTPVGVIAGIVPSTNPTSTVIYKAMIALKGGNAIVFSPHPGAKKCILETVEIISRAACEAGCPKGAVSAISVPTMEATQALMKSEHTALILATGGGAMVKSAYSSGTPAIGVGAGNGPAFIDKSADIKKAVKQILDSKTFDNGTICASEQSIIVERCMEAKVVEELKSQGAFVLTQEQSRQLGKFILRANGTMNPMIVGKTCAQIAEYAGLCGVPSSARVLVGRETKVGADAPYSREKLAPILGLFVEENTDRVLERSIEILHMEGAGHTFSMHAEDEGLVRKFALQIPASRFLVNTPGALGGIGATTGLFPALTLGCGAVGGSSSSNNIGPLDLINIKRVAFGTKELEEIRRESETVQNGTSASSSGQISQELINAIVDKIVKEFI</sequence>
<dbReference type="EMBL" id="CP039126">
    <property type="protein sequence ID" value="QMW78286.1"/>
    <property type="molecule type" value="Genomic_DNA"/>
</dbReference>